<reference evidence="1" key="1">
    <citation type="journal article" date="2014" name="Int. J. Syst. Evol. Microbiol.">
        <title>Complete genome sequence of Corynebacterium casei LMG S-19264T (=DSM 44701T), isolated from a smear-ripened cheese.</title>
        <authorList>
            <consortium name="US DOE Joint Genome Institute (JGI-PGF)"/>
            <person name="Walter F."/>
            <person name="Albersmeier A."/>
            <person name="Kalinowski J."/>
            <person name="Ruckert C."/>
        </authorList>
    </citation>
    <scope>NUCLEOTIDE SEQUENCE</scope>
    <source>
        <strain evidence="1">KCTC 12870</strain>
    </source>
</reference>
<sequence>MEYHFERASVESIRAQWERTDKLTGVIQGRTVCTTQQILDEESRLLKLVRGG</sequence>
<gene>
    <name evidence="1" type="ORF">GCM10007047_25610</name>
</gene>
<dbReference type="Proteomes" id="UP000642829">
    <property type="component" value="Unassembled WGS sequence"/>
</dbReference>
<dbReference type="EMBL" id="BMXG01000017">
    <property type="protein sequence ID" value="GHC07349.1"/>
    <property type="molecule type" value="Genomic_DNA"/>
</dbReference>
<accession>A0A8J3GFN3</accession>
<comment type="caution">
    <text evidence="1">The sequence shown here is derived from an EMBL/GenBank/DDBJ whole genome shotgun (WGS) entry which is preliminary data.</text>
</comment>
<proteinExistence type="predicted"/>
<keyword evidence="2" id="KW-1185">Reference proteome</keyword>
<organism evidence="1 2">
    <name type="scientific">Cerasicoccus arenae</name>
    <dbReference type="NCBI Taxonomy" id="424488"/>
    <lineage>
        <taxon>Bacteria</taxon>
        <taxon>Pseudomonadati</taxon>
        <taxon>Verrucomicrobiota</taxon>
        <taxon>Opitutia</taxon>
        <taxon>Puniceicoccales</taxon>
        <taxon>Cerasicoccaceae</taxon>
        <taxon>Cerasicoccus</taxon>
    </lineage>
</organism>
<evidence type="ECO:0000313" key="2">
    <source>
        <dbReference type="Proteomes" id="UP000642829"/>
    </source>
</evidence>
<protein>
    <submittedName>
        <fullName evidence="1">Uncharacterized protein</fullName>
    </submittedName>
</protein>
<dbReference type="AlphaFoldDB" id="A0A8J3GFN3"/>
<reference evidence="1" key="2">
    <citation type="submission" date="2020-09" db="EMBL/GenBank/DDBJ databases">
        <authorList>
            <person name="Sun Q."/>
            <person name="Kim S."/>
        </authorList>
    </citation>
    <scope>NUCLEOTIDE SEQUENCE</scope>
    <source>
        <strain evidence="1">KCTC 12870</strain>
    </source>
</reference>
<evidence type="ECO:0000313" key="1">
    <source>
        <dbReference type="EMBL" id="GHC07349.1"/>
    </source>
</evidence>
<name>A0A8J3GFN3_9BACT</name>